<comment type="caution">
    <text evidence="1">The sequence shown here is derived from an EMBL/GenBank/DDBJ whole genome shotgun (WGS) entry which is preliminary data.</text>
</comment>
<dbReference type="Proteomes" id="UP000292372">
    <property type="component" value="Unassembled WGS sequence"/>
</dbReference>
<accession>A0A4Q9FMJ1</accession>
<protein>
    <submittedName>
        <fullName evidence="1">Sensor of ECF-type sigma factor</fullName>
    </submittedName>
</protein>
<evidence type="ECO:0000313" key="2">
    <source>
        <dbReference type="Proteomes" id="UP000292372"/>
    </source>
</evidence>
<dbReference type="EMBL" id="SIRS01000004">
    <property type="protein sequence ID" value="TBN15421.1"/>
    <property type="molecule type" value="Genomic_DNA"/>
</dbReference>
<dbReference type="RefSeq" id="WP_130936906.1">
    <property type="nucleotide sequence ID" value="NZ_BMEE01000004.1"/>
</dbReference>
<reference evidence="1 2" key="1">
    <citation type="journal article" date="2015" name="Int. J. Syst. Evol. Microbiol.">
        <title>Hyunsoonleella pacifica sp. nov., isolated from seawater of South Pacific Gyre.</title>
        <authorList>
            <person name="Gao X."/>
            <person name="Zhang Z."/>
            <person name="Dai X."/>
            <person name="Zhang X.H."/>
        </authorList>
    </citation>
    <scope>NUCLEOTIDE SEQUENCE [LARGE SCALE GENOMIC DNA]</scope>
    <source>
        <strain evidence="1 2">SW033</strain>
    </source>
</reference>
<dbReference type="AlphaFoldDB" id="A0A4Q9FMJ1"/>
<keyword evidence="2" id="KW-1185">Reference proteome</keyword>
<gene>
    <name evidence="1" type="ORF">EYD46_09790</name>
</gene>
<proteinExistence type="predicted"/>
<sequence>MKQLTTIILVLFCTLSTYAQPRHSERIKSLKIAFITDQLNLTTEEAQKFWPVYNDFEEKTSKIRFEKIRSIRNNIRNNYDSLTDEEAKALIKKMSAAENKLHELRNTYHAKIMDIIPAKKIIKLKIAEEDFKKKMLKELRNRRKEKP</sequence>
<evidence type="ECO:0000313" key="1">
    <source>
        <dbReference type="EMBL" id="TBN15421.1"/>
    </source>
</evidence>
<organism evidence="1 2">
    <name type="scientific">Hyunsoonleella pacifica</name>
    <dbReference type="NCBI Taxonomy" id="1080224"/>
    <lineage>
        <taxon>Bacteria</taxon>
        <taxon>Pseudomonadati</taxon>
        <taxon>Bacteroidota</taxon>
        <taxon>Flavobacteriia</taxon>
        <taxon>Flavobacteriales</taxon>
        <taxon>Flavobacteriaceae</taxon>
    </lineage>
</organism>
<name>A0A4Q9FMJ1_9FLAO</name>
<dbReference type="OrthoDB" id="675330at2"/>